<protein>
    <recommendedName>
        <fullName evidence="2">Outer membrane lipoprotein BamD-like domain-containing protein</fullName>
    </recommendedName>
</protein>
<evidence type="ECO:0000259" key="2">
    <source>
        <dbReference type="Pfam" id="PF13525"/>
    </source>
</evidence>
<gene>
    <name evidence="3" type="ORF">METZ01_LOCUS474320</name>
</gene>
<organism evidence="3">
    <name type="scientific">marine metagenome</name>
    <dbReference type="NCBI Taxonomy" id="408172"/>
    <lineage>
        <taxon>unclassified sequences</taxon>
        <taxon>metagenomes</taxon>
        <taxon>ecological metagenomes</taxon>
    </lineage>
</organism>
<dbReference type="InterPro" id="IPR039565">
    <property type="entry name" value="BamD-like"/>
</dbReference>
<proteinExistence type="predicted"/>
<evidence type="ECO:0000313" key="3">
    <source>
        <dbReference type="EMBL" id="SVE21466.1"/>
    </source>
</evidence>
<dbReference type="EMBL" id="UINC01201911">
    <property type="protein sequence ID" value="SVE21466.1"/>
    <property type="molecule type" value="Genomic_DNA"/>
</dbReference>
<keyword evidence="1" id="KW-0732">Signal</keyword>
<dbReference type="AlphaFoldDB" id="A0A383BMN4"/>
<dbReference type="Pfam" id="PF13525">
    <property type="entry name" value="YfiO"/>
    <property type="match status" value="1"/>
</dbReference>
<reference evidence="3" key="1">
    <citation type="submission" date="2018-05" db="EMBL/GenBank/DDBJ databases">
        <authorList>
            <person name="Lanie J.A."/>
            <person name="Ng W.-L."/>
            <person name="Kazmierczak K.M."/>
            <person name="Andrzejewski T.M."/>
            <person name="Davidsen T.M."/>
            <person name="Wayne K.J."/>
            <person name="Tettelin H."/>
            <person name="Glass J.I."/>
            <person name="Rusch D."/>
            <person name="Podicherti R."/>
            <person name="Tsui H.-C.T."/>
            <person name="Winkler M.E."/>
        </authorList>
    </citation>
    <scope>NUCLEOTIDE SEQUENCE</scope>
</reference>
<sequence>RRMGYSPLIEGARWRICECYVAMSPKYYLDQISSEKAIEKIQEFLEDYPFSEKKEFANNIVQAMRNKLGKKEYETGILYIKLGAYDSAILAFEQMLKNYYDTEFVPQAHLGIIRSYSGMKNINKVEEYYQSYKHIFPEDISQKSNKIISELKKRMSKKD</sequence>
<evidence type="ECO:0000256" key="1">
    <source>
        <dbReference type="ARBA" id="ARBA00022729"/>
    </source>
</evidence>
<feature type="domain" description="Outer membrane lipoprotein BamD-like" evidence="2">
    <location>
        <begin position="26"/>
        <end position="124"/>
    </location>
</feature>
<feature type="non-terminal residue" evidence="3">
    <location>
        <position position="1"/>
    </location>
</feature>
<dbReference type="InterPro" id="IPR011990">
    <property type="entry name" value="TPR-like_helical_dom_sf"/>
</dbReference>
<dbReference type="Gene3D" id="1.25.40.10">
    <property type="entry name" value="Tetratricopeptide repeat domain"/>
    <property type="match status" value="1"/>
</dbReference>
<dbReference type="SUPFAM" id="SSF48452">
    <property type="entry name" value="TPR-like"/>
    <property type="match status" value="1"/>
</dbReference>
<accession>A0A383BMN4</accession>
<name>A0A383BMN4_9ZZZZ</name>